<dbReference type="EMBL" id="CP000283">
    <property type="protein sequence ID" value="ABE40657.1"/>
    <property type="molecule type" value="Genomic_DNA"/>
</dbReference>
<gene>
    <name evidence="1" type="ordered locus">RPD_3433</name>
</gene>
<proteinExistence type="predicted"/>
<evidence type="ECO:0000313" key="1">
    <source>
        <dbReference type="EMBL" id="ABE40657.1"/>
    </source>
</evidence>
<name>Q133T2_RHOPS</name>
<dbReference type="AlphaFoldDB" id="Q133T2"/>
<reference evidence="1 2" key="1">
    <citation type="submission" date="2006-03" db="EMBL/GenBank/DDBJ databases">
        <title>Complete sequence of Rhodopseudomonas palustris BisB5.</title>
        <authorList>
            <consortium name="US DOE Joint Genome Institute"/>
            <person name="Copeland A."/>
            <person name="Lucas S."/>
            <person name="Lapidus A."/>
            <person name="Barry K."/>
            <person name="Detter J.C."/>
            <person name="Glavina del Rio T."/>
            <person name="Hammon N."/>
            <person name="Israni S."/>
            <person name="Dalin E."/>
            <person name="Tice H."/>
            <person name="Pitluck S."/>
            <person name="Chain P."/>
            <person name="Malfatti S."/>
            <person name="Shin M."/>
            <person name="Vergez L."/>
            <person name="Schmutz J."/>
            <person name="Larimer F."/>
            <person name="Land M."/>
            <person name="Hauser L."/>
            <person name="Pelletier D.A."/>
            <person name="Kyrpides N."/>
            <person name="Lykidis A."/>
            <person name="Oda Y."/>
            <person name="Harwood C.S."/>
            <person name="Richardson P."/>
        </authorList>
    </citation>
    <scope>NUCLEOTIDE SEQUENCE [LARGE SCALE GENOMIC DNA]</scope>
    <source>
        <strain evidence="1 2">BisB5</strain>
    </source>
</reference>
<accession>Q133T2</accession>
<dbReference type="KEGG" id="rpd:RPD_3433"/>
<dbReference type="HOGENOM" id="CLU_1073165_0_0_5"/>
<sequence>MKYDAMPDYNVQLASTTYGTIYGPCFYISFGINSNDKIVMWLGDIAGLPEKEQYYLRSENVVSDHCIGSEFYDGQIGCIFTEPSIESALFRSRSDFLQAVFARFGVKFAHLDNEVLELADSFSGPLAETMRERQRIADTLNKVYVESLDSKAIGAVLLGLGGNPKDLGTLKRLQAVLELISVNENVPELMLPFFTVYDFRVAALHLTSAESAMIKMKSITDRLVLREDASLSEIYSVLLAKMTGSFYRMAEMMRASSGR</sequence>
<dbReference type="Proteomes" id="UP000001818">
    <property type="component" value="Chromosome"/>
</dbReference>
<protein>
    <submittedName>
        <fullName evidence="1">Uncharacterized protein</fullName>
    </submittedName>
</protein>
<organism evidence="1 2">
    <name type="scientific">Rhodopseudomonas palustris (strain BisB5)</name>
    <dbReference type="NCBI Taxonomy" id="316057"/>
    <lineage>
        <taxon>Bacteria</taxon>
        <taxon>Pseudomonadati</taxon>
        <taxon>Pseudomonadota</taxon>
        <taxon>Alphaproteobacteria</taxon>
        <taxon>Hyphomicrobiales</taxon>
        <taxon>Nitrobacteraceae</taxon>
        <taxon>Rhodopseudomonas</taxon>
    </lineage>
</organism>
<evidence type="ECO:0000313" key="2">
    <source>
        <dbReference type="Proteomes" id="UP000001818"/>
    </source>
</evidence>